<evidence type="ECO:0000259" key="5">
    <source>
        <dbReference type="Pfam" id="PF01138"/>
    </source>
</evidence>
<dbReference type="GO" id="GO:0000177">
    <property type="term" value="C:cytoplasmic exosome (RNase complex)"/>
    <property type="evidence" value="ECO:0007669"/>
    <property type="project" value="TreeGrafter"/>
</dbReference>
<dbReference type="HAMAP" id="MF_00622">
    <property type="entry name" value="Exosome_Rrp42"/>
    <property type="match status" value="1"/>
</dbReference>
<comment type="similarity">
    <text evidence="4">Belongs to the RNase PH family. Rrp42 subfamily.</text>
</comment>
<keyword evidence="2 4" id="KW-0963">Cytoplasm</keyword>
<dbReference type="InterPro" id="IPR050590">
    <property type="entry name" value="Exosome_comp_Rrp42_subfam"/>
</dbReference>
<feature type="domain" description="Exoribonuclease phosphorolytic" evidence="6">
    <location>
        <begin position="197"/>
        <end position="261"/>
    </location>
</feature>
<comment type="function">
    <text evidence="4">Non-catalytic component of the exosome, which is a complex involved in RNA degradation. Contributes to the structuring of the Rrp41 active site.</text>
</comment>
<dbReference type="Proteomes" id="UP000001304">
    <property type="component" value="Chromosome"/>
</dbReference>
<dbReference type="InterPro" id="IPR001247">
    <property type="entry name" value="ExoRNase_PH_dom1"/>
</dbReference>
<dbReference type="CDD" id="cd11365">
    <property type="entry name" value="RNase_PH_archRRP42"/>
    <property type="match status" value="1"/>
</dbReference>
<gene>
    <name evidence="4" type="primary">rrp42</name>
    <name evidence="7" type="ordered locus">Igag_1505</name>
</gene>
<evidence type="ECO:0000313" key="8">
    <source>
        <dbReference type="Proteomes" id="UP000001304"/>
    </source>
</evidence>
<comment type="subunit">
    <text evidence="4">Component of the archaeal exosome complex. Forms a hexameric ring-like arrangement composed of 3 Rrp41-Rrp42 heterodimers. The hexameric ring associates with a trimer of Rrp4 and/or Csl4 subunits.</text>
</comment>
<evidence type="ECO:0000256" key="2">
    <source>
        <dbReference type="ARBA" id="ARBA00022490"/>
    </source>
</evidence>
<reference evidence="7 8" key="1">
    <citation type="journal article" date="2010" name="Stand. Genomic Sci.">
        <title>Complete genome sequence of Ignisphaera aggregans type strain (AQ1.S1).</title>
        <authorList>
            <person name="Goker M."/>
            <person name="Held B."/>
            <person name="Lapidus A."/>
            <person name="Nolan M."/>
            <person name="Spring S."/>
            <person name="Yasawong M."/>
            <person name="Lucas S."/>
            <person name="Glavina Del Rio T."/>
            <person name="Tice H."/>
            <person name="Cheng J.F."/>
            <person name="Goodwin L."/>
            <person name="Tapia R."/>
            <person name="Pitluck S."/>
            <person name="Liolios K."/>
            <person name="Ivanova N."/>
            <person name="Mavromatis K."/>
            <person name="Mikhailova N."/>
            <person name="Pati A."/>
            <person name="Chen A."/>
            <person name="Palaniappan K."/>
            <person name="Brambilla E."/>
            <person name="Land M."/>
            <person name="Hauser L."/>
            <person name="Chang Y.J."/>
            <person name="Jeffries C.D."/>
            <person name="Brettin T."/>
            <person name="Detter J.C."/>
            <person name="Han C."/>
            <person name="Rohde M."/>
            <person name="Sikorski J."/>
            <person name="Woyke T."/>
            <person name="Bristow J."/>
            <person name="Eisen J.A."/>
            <person name="Markowitz V."/>
            <person name="Hugenholtz P."/>
            <person name="Kyrpides N.C."/>
            <person name="Klenk H.P."/>
        </authorList>
    </citation>
    <scope>NUCLEOTIDE SEQUENCE [LARGE SCALE GENOMIC DNA]</scope>
    <source>
        <strain evidence="8">DSM 17230 / JCM 13409 / AQ1.S1</strain>
    </source>
</reference>
<dbReference type="Pfam" id="PF01138">
    <property type="entry name" value="RNase_PH"/>
    <property type="match status" value="1"/>
</dbReference>
<dbReference type="AlphaFoldDB" id="E0SQX7"/>
<dbReference type="HOGENOM" id="CLU_038194_0_0_2"/>
<sequence length="286" mass="31535">MSSTQEQPIIPKIKYNAILGILNKGFHVDRRPLTSYRSFEVKFNIAPNADSSVLFKLGNTQILAGVKLEVGQPFPDSPNEGILIVNAEYLPAASPTFEPGPPDENAIELARVIDRGLREAKVIALDKLVIVPGKRVWIVWLDIYILDHDGNLIDASAMASMLALATTFIPYYEVDPLTSNVKIDRTRKLQRLPLNRYVVSVTVNKIGDLLVIDPTGEEEAIASSKLAISISEEGNIVGIQKMGIGYVTEDDINKAIDIALSIGIDNIEKLKKIINQWEQTFLSATQ</sequence>
<dbReference type="PANTHER" id="PTHR11097:SF8">
    <property type="entry name" value="EXOSOME COMPLEX COMPONENT RRP42"/>
    <property type="match status" value="1"/>
</dbReference>
<dbReference type="InterPro" id="IPR015847">
    <property type="entry name" value="ExoRNase_PH_dom2"/>
</dbReference>
<dbReference type="SUPFAM" id="SSF54211">
    <property type="entry name" value="Ribosomal protein S5 domain 2-like"/>
    <property type="match status" value="1"/>
</dbReference>
<dbReference type="PANTHER" id="PTHR11097">
    <property type="entry name" value="EXOSOME COMPLEX EXONUCLEASE RIBOSOMAL RNA PROCESSING PROTEIN"/>
    <property type="match status" value="1"/>
</dbReference>
<dbReference type="NCBIfam" id="NF003282">
    <property type="entry name" value="PRK04282.1-1"/>
    <property type="match status" value="1"/>
</dbReference>
<dbReference type="GO" id="GO:0016075">
    <property type="term" value="P:rRNA catabolic process"/>
    <property type="evidence" value="ECO:0007669"/>
    <property type="project" value="TreeGrafter"/>
</dbReference>
<name>E0SQX7_IGNAA</name>
<dbReference type="EMBL" id="CP002098">
    <property type="protein sequence ID" value="ADM28307.1"/>
    <property type="molecule type" value="Genomic_DNA"/>
</dbReference>
<dbReference type="STRING" id="583356.Igag_1505"/>
<evidence type="ECO:0000256" key="4">
    <source>
        <dbReference type="HAMAP-Rule" id="MF_00622"/>
    </source>
</evidence>
<dbReference type="InterPro" id="IPR020568">
    <property type="entry name" value="Ribosomal_Su5_D2-typ_SF"/>
</dbReference>
<dbReference type="SUPFAM" id="SSF55666">
    <property type="entry name" value="Ribonuclease PH domain 2-like"/>
    <property type="match status" value="1"/>
</dbReference>
<dbReference type="InterPro" id="IPR020869">
    <property type="entry name" value="Rrp42_archaea"/>
</dbReference>
<evidence type="ECO:0000259" key="6">
    <source>
        <dbReference type="Pfam" id="PF03725"/>
    </source>
</evidence>
<evidence type="ECO:0000256" key="3">
    <source>
        <dbReference type="ARBA" id="ARBA00022835"/>
    </source>
</evidence>
<protein>
    <recommendedName>
        <fullName evidence="4">Exosome complex component Rrp42</fullName>
    </recommendedName>
</protein>
<organism evidence="7 8">
    <name type="scientific">Ignisphaera aggregans (strain DSM 17230 / JCM 13409 / AQ1.S1)</name>
    <dbReference type="NCBI Taxonomy" id="583356"/>
    <lineage>
        <taxon>Archaea</taxon>
        <taxon>Thermoproteota</taxon>
        <taxon>Thermoprotei</taxon>
        <taxon>Desulfurococcales</taxon>
        <taxon>Desulfurococcaceae</taxon>
        <taxon>Ignisphaera</taxon>
    </lineage>
</organism>
<dbReference type="GO" id="GO:0035925">
    <property type="term" value="F:mRNA 3'-UTR AU-rich region binding"/>
    <property type="evidence" value="ECO:0007669"/>
    <property type="project" value="TreeGrafter"/>
</dbReference>
<dbReference type="InterPro" id="IPR027408">
    <property type="entry name" value="PNPase/RNase_PH_dom_sf"/>
</dbReference>
<accession>E0SQX7</accession>
<keyword evidence="8" id="KW-1185">Reference proteome</keyword>
<dbReference type="Pfam" id="PF03725">
    <property type="entry name" value="RNase_PH_C"/>
    <property type="match status" value="1"/>
</dbReference>
<comment type="subcellular location">
    <subcellularLocation>
        <location evidence="1 4">Cytoplasm</location>
    </subcellularLocation>
</comment>
<dbReference type="FunFam" id="3.30.230.70:FF:000017">
    <property type="entry name" value="Exosome complex component Rrp42"/>
    <property type="match status" value="1"/>
</dbReference>
<dbReference type="Gene3D" id="3.30.230.70">
    <property type="entry name" value="GHMP Kinase, N-terminal domain"/>
    <property type="match status" value="1"/>
</dbReference>
<evidence type="ECO:0000256" key="1">
    <source>
        <dbReference type="ARBA" id="ARBA00004496"/>
    </source>
</evidence>
<evidence type="ECO:0000313" key="7">
    <source>
        <dbReference type="EMBL" id="ADM28307.1"/>
    </source>
</evidence>
<feature type="domain" description="Exoribonuclease phosphorolytic" evidence="5">
    <location>
        <begin position="36"/>
        <end position="170"/>
    </location>
</feature>
<proteinExistence type="inferred from homology"/>
<keyword evidence="3 4" id="KW-0271">Exosome</keyword>
<dbReference type="KEGG" id="iag:Igag_1505"/>
<dbReference type="InterPro" id="IPR036345">
    <property type="entry name" value="ExoRNase_PH_dom2_sf"/>
</dbReference>